<evidence type="ECO:0000313" key="4">
    <source>
        <dbReference type="EMBL" id="SCL86796.1"/>
    </source>
</evidence>
<dbReference type="Proteomes" id="UP000516480">
    <property type="component" value="Unassembled WGS sequence"/>
</dbReference>
<keyword evidence="2" id="KW-1133">Transmembrane helix</keyword>
<accession>A0A1C6WHA0</accession>
<dbReference type="EMBL" id="FMIE01000235">
    <property type="protein sequence ID" value="SCL86796.1"/>
    <property type="molecule type" value="Genomic_DNA"/>
</dbReference>
<dbReference type="EMBL" id="FLVA01000267">
    <property type="protein sequence ID" value="SBW38358.1"/>
    <property type="molecule type" value="Genomic_DNA"/>
</dbReference>
<name>A0A1C6WHA0_PLABE</name>
<gene>
    <name evidence="3" type="ORF">PBNK65E_000519700</name>
    <name evidence="4" type="ORF">PBNK65NY_000512700</name>
</gene>
<reference evidence="4" key="1">
    <citation type="submission" date="2016-08" db="EMBL/GenBank/DDBJ databases">
        <authorList>
            <consortium name="Pathogen Informatics"/>
        </authorList>
    </citation>
    <scope>NUCLEOTIDE SEQUENCE</scope>
    <source>
        <strain evidence="4">NK65 ny</strain>
        <strain evidence="3 5">NK65e</strain>
    </source>
</reference>
<dbReference type="AlphaFoldDB" id="A0A1C6WHA0"/>
<evidence type="ECO:0000313" key="5">
    <source>
        <dbReference type="Proteomes" id="UP000220214"/>
    </source>
</evidence>
<sequence length="310" mass="35746">MDDALCSNFDVLRYYLTDELGGTAKYEFKKISNYKNYCPSENCNTDLEKITIGFLWLLEQCFSTSISKNHNENNTNAYFIYIILWLSHKLKQNSEHKTNQINDFYTKHVKNSGKYSNFISDSGRYTNFNEFIEKQKDLLDINIEDLSKFYDASKLICSMYGNVAQNQTDDKLSNNATSFVNKYTELNNIYNNEGAPHSQILSALSTDYNNLKKERDNIPSLPEKKTTQDHVQSSKDNSEQISGQFSGQFSEDTSSSSSIGNKLFTVLSIFGAIAFLLGISYKYSLFGFRKRAQKQHLREKIKNTKKRMNH</sequence>
<evidence type="ECO:0000256" key="1">
    <source>
        <dbReference type="SAM" id="MobiDB-lite"/>
    </source>
</evidence>
<dbReference type="VEuPathDB" id="PlasmoDB:PBANKA_0001201"/>
<protein>
    <submittedName>
        <fullName evidence="4">BIR protein</fullName>
    </submittedName>
</protein>
<feature type="compositionally biased region" description="Polar residues" evidence="1">
    <location>
        <begin position="239"/>
        <end position="255"/>
    </location>
</feature>
<evidence type="ECO:0000313" key="3">
    <source>
        <dbReference type="EMBL" id="SBW38358.1"/>
    </source>
</evidence>
<organism evidence="4">
    <name type="scientific">Plasmodium berghei</name>
    <dbReference type="NCBI Taxonomy" id="5821"/>
    <lineage>
        <taxon>Eukaryota</taxon>
        <taxon>Sar</taxon>
        <taxon>Alveolata</taxon>
        <taxon>Apicomplexa</taxon>
        <taxon>Aconoidasida</taxon>
        <taxon>Haemosporida</taxon>
        <taxon>Plasmodiidae</taxon>
        <taxon>Plasmodium</taxon>
        <taxon>Plasmodium (Vinckeia)</taxon>
    </lineage>
</organism>
<feature type="compositionally biased region" description="Basic and acidic residues" evidence="1">
    <location>
        <begin position="214"/>
        <end position="238"/>
    </location>
</feature>
<keyword evidence="2" id="KW-0812">Transmembrane</keyword>
<feature type="region of interest" description="Disordered" evidence="1">
    <location>
        <begin position="214"/>
        <end position="255"/>
    </location>
</feature>
<dbReference type="NCBIfam" id="TIGR01590">
    <property type="entry name" value="yir-bir-cir_Pla"/>
    <property type="match status" value="1"/>
</dbReference>
<keyword evidence="2" id="KW-0472">Membrane</keyword>
<dbReference type="Proteomes" id="UP000220214">
    <property type="component" value="Unassembled WGS sequence"/>
</dbReference>
<proteinExistence type="predicted"/>
<dbReference type="Pfam" id="PF06022">
    <property type="entry name" value="Cir_Bir_Yir"/>
    <property type="match status" value="1"/>
</dbReference>
<feature type="transmembrane region" description="Helical" evidence="2">
    <location>
        <begin position="263"/>
        <end position="281"/>
    </location>
</feature>
<evidence type="ECO:0000256" key="2">
    <source>
        <dbReference type="SAM" id="Phobius"/>
    </source>
</evidence>
<dbReference type="InterPro" id="IPR006477">
    <property type="entry name" value="Yir_bir_cir"/>
</dbReference>